<dbReference type="AlphaFoldDB" id="A0A0B8ZE63"/>
<dbReference type="STRING" id="48936.NJ75_03076"/>
<evidence type="ECO:0000256" key="2">
    <source>
        <dbReference type="SAM" id="SignalP"/>
    </source>
</evidence>
<protein>
    <submittedName>
        <fullName evidence="3">Uncharacterized protein</fullName>
    </submittedName>
</protein>
<dbReference type="PROSITE" id="PS51257">
    <property type="entry name" value="PROKAR_LIPOPROTEIN"/>
    <property type="match status" value="1"/>
</dbReference>
<proteinExistence type="predicted"/>
<feature type="signal peptide" evidence="2">
    <location>
        <begin position="1"/>
        <end position="41"/>
    </location>
</feature>
<dbReference type="Proteomes" id="UP000031338">
    <property type="component" value="Unassembled WGS sequence"/>
</dbReference>
<evidence type="ECO:0000313" key="4">
    <source>
        <dbReference type="Proteomes" id="UP000031338"/>
    </source>
</evidence>
<dbReference type="PATRIC" id="fig|48936.3.peg.3091"/>
<comment type="caution">
    <text evidence="3">The sequence shown here is derived from an EMBL/GenBank/DDBJ whole genome shotgun (WGS) entry which is preliminary data.</text>
</comment>
<name>A0A0B8ZE63_9SPHN</name>
<keyword evidence="2" id="KW-0732">Signal</keyword>
<evidence type="ECO:0000313" key="3">
    <source>
        <dbReference type="EMBL" id="KHS44498.1"/>
    </source>
</evidence>
<feature type="chain" id="PRO_5002140682" evidence="2">
    <location>
        <begin position="42"/>
        <end position="128"/>
    </location>
</feature>
<keyword evidence="4" id="KW-1185">Reference proteome</keyword>
<evidence type="ECO:0000256" key="1">
    <source>
        <dbReference type="SAM" id="MobiDB-lite"/>
    </source>
</evidence>
<gene>
    <name evidence="3" type="ORF">NJ75_03076</name>
</gene>
<accession>A0A0B8ZE63</accession>
<organism evidence="3 4">
    <name type="scientific">Novosphingobium subterraneum</name>
    <dbReference type="NCBI Taxonomy" id="48936"/>
    <lineage>
        <taxon>Bacteria</taxon>
        <taxon>Pseudomonadati</taxon>
        <taxon>Pseudomonadota</taxon>
        <taxon>Alphaproteobacteria</taxon>
        <taxon>Sphingomonadales</taxon>
        <taxon>Sphingomonadaceae</taxon>
        <taxon>Novosphingobium</taxon>
    </lineage>
</organism>
<reference evidence="3 4" key="1">
    <citation type="submission" date="2014-10" db="EMBL/GenBank/DDBJ databases">
        <title>Draft genome sequence of Novosphingobium subterraneum DSM 12447.</title>
        <authorList>
            <person name="Gan H.M."/>
            <person name="Gan H.Y."/>
            <person name="Savka M.A."/>
        </authorList>
    </citation>
    <scope>NUCLEOTIDE SEQUENCE [LARGE SCALE GENOMIC DNA]</scope>
    <source>
        <strain evidence="3 4">DSM 12447</strain>
    </source>
</reference>
<sequence>MTRELPNHSVVAMGCAMRELLIRLAIVFSVLLAGMHFPAHAAQNAIDGEVEAYTCIEHGEGDTAVKHSAQPDDQAGEAAHHHHSPMVIGMDLKAGANDLAPTPSLHFPARATALTSRKTVPPLEPPLT</sequence>
<feature type="region of interest" description="Disordered" evidence="1">
    <location>
        <begin position="61"/>
        <end position="87"/>
    </location>
</feature>
<dbReference type="EMBL" id="JRVC01000015">
    <property type="protein sequence ID" value="KHS44498.1"/>
    <property type="molecule type" value="Genomic_DNA"/>
</dbReference>